<dbReference type="RefSeq" id="WP_379154236.1">
    <property type="nucleotide sequence ID" value="NZ_JBHSRJ010000004.1"/>
</dbReference>
<dbReference type="InterPro" id="IPR036737">
    <property type="entry name" value="OmpA-like_sf"/>
</dbReference>
<reference evidence="2" key="1">
    <citation type="journal article" date="2019" name="Int. J. Syst. Evol. Microbiol.">
        <title>The Global Catalogue of Microorganisms (GCM) 10K type strain sequencing project: providing services to taxonomists for standard genome sequencing and annotation.</title>
        <authorList>
            <consortium name="The Broad Institute Genomics Platform"/>
            <consortium name="The Broad Institute Genome Sequencing Center for Infectious Disease"/>
            <person name="Wu L."/>
            <person name="Ma J."/>
        </authorList>
    </citation>
    <scope>NUCLEOTIDE SEQUENCE [LARGE SCALE GENOMIC DNA]</scope>
    <source>
        <strain evidence="2">CCUG 54522</strain>
    </source>
</reference>
<gene>
    <name evidence="1" type="ORF">ACFPYL_12170</name>
</gene>
<comment type="caution">
    <text evidence="1">The sequence shown here is derived from an EMBL/GenBank/DDBJ whole genome shotgun (WGS) entry which is preliminary data.</text>
</comment>
<proteinExistence type="predicted"/>
<dbReference type="Gene3D" id="3.30.1330.60">
    <property type="entry name" value="OmpA-like domain"/>
    <property type="match status" value="1"/>
</dbReference>
<name>A0ABW1LIP9_9ACTN</name>
<accession>A0ABW1LIP9</accession>
<evidence type="ECO:0008006" key="3">
    <source>
        <dbReference type="Google" id="ProtNLM"/>
    </source>
</evidence>
<protein>
    <recommendedName>
        <fullName evidence="3">OmpA-like domain-containing protein</fullName>
    </recommendedName>
</protein>
<dbReference type="Proteomes" id="UP001596135">
    <property type="component" value="Unassembled WGS sequence"/>
</dbReference>
<sequence length="250" mass="28088">MTSYPLLEAEDPPKVPINGDLMILTGLGSQGFDTEPVFRRGWWSLLLKRKVETKFFRSRFCKARHVRARVNGVDRTYAIVLGFPIEYAPAVTGKILLKQVGSPDIVDRLMRSGRRVVAPLPCPQPIPRRKRSRAYGVTVLFSPPGSSAVGAREQQRLYSWYTALPPAVRTKIKQGRLIISLEGFTSTTQPSAANKRLSQRRVVQVRNALMGVIGPGARYTLYPYGEARAKTRDNVEDPKERRVRVSVIDL</sequence>
<organism evidence="1 2">
    <name type="scientific">Nocardioides hankookensis</name>
    <dbReference type="NCBI Taxonomy" id="443157"/>
    <lineage>
        <taxon>Bacteria</taxon>
        <taxon>Bacillati</taxon>
        <taxon>Actinomycetota</taxon>
        <taxon>Actinomycetes</taxon>
        <taxon>Propionibacteriales</taxon>
        <taxon>Nocardioidaceae</taxon>
        <taxon>Nocardioides</taxon>
    </lineage>
</organism>
<evidence type="ECO:0000313" key="1">
    <source>
        <dbReference type="EMBL" id="MFC6043840.1"/>
    </source>
</evidence>
<dbReference type="EMBL" id="JBHSRJ010000004">
    <property type="protein sequence ID" value="MFC6043840.1"/>
    <property type="molecule type" value="Genomic_DNA"/>
</dbReference>
<dbReference type="SUPFAM" id="SSF103088">
    <property type="entry name" value="OmpA-like"/>
    <property type="match status" value="1"/>
</dbReference>
<keyword evidence="2" id="KW-1185">Reference proteome</keyword>
<evidence type="ECO:0000313" key="2">
    <source>
        <dbReference type="Proteomes" id="UP001596135"/>
    </source>
</evidence>